<evidence type="ECO:0000256" key="2">
    <source>
        <dbReference type="ARBA" id="ARBA00022801"/>
    </source>
</evidence>
<protein>
    <submittedName>
        <fullName evidence="6">Metallophosphoesterase</fullName>
    </submittedName>
</protein>
<dbReference type="PANTHER" id="PTHR42988">
    <property type="entry name" value="PHOSPHOHYDROLASE"/>
    <property type="match status" value="1"/>
</dbReference>
<evidence type="ECO:0000256" key="3">
    <source>
        <dbReference type="ARBA" id="ARBA00023004"/>
    </source>
</evidence>
<dbReference type="Proteomes" id="UP001084197">
    <property type="component" value="Unassembled WGS sequence"/>
</dbReference>
<dbReference type="InterPro" id="IPR029052">
    <property type="entry name" value="Metallo-depent_PP-like"/>
</dbReference>
<keyword evidence="1" id="KW-0479">Metal-binding</keyword>
<dbReference type="PANTHER" id="PTHR42988:SF2">
    <property type="entry name" value="CYCLIC NUCLEOTIDE PHOSPHODIESTERASE CBUA0032-RELATED"/>
    <property type="match status" value="1"/>
</dbReference>
<keyword evidence="2" id="KW-0378">Hydrolase</keyword>
<keyword evidence="7" id="KW-1185">Reference proteome</keyword>
<evidence type="ECO:0000256" key="4">
    <source>
        <dbReference type="ARBA" id="ARBA00025742"/>
    </source>
</evidence>
<keyword evidence="3" id="KW-0408">Iron</keyword>
<dbReference type="Pfam" id="PF00149">
    <property type="entry name" value="Metallophos"/>
    <property type="match status" value="1"/>
</dbReference>
<feature type="domain" description="Calcineurin-like phosphoesterase" evidence="5">
    <location>
        <begin position="18"/>
        <end position="229"/>
    </location>
</feature>
<dbReference type="GO" id="GO:0046872">
    <property type="term" value="F:metal ion binding"/>
    <property type="evidence" value="ECO:0007669"/>
    <property type="project" value="UniProtKB-KW"/>
</dbReference>
<dbReference type="InterPro" id="IPR050884">
    <property type="entry name" value="CNP_phosphodiesterase-III"/>
</dbReference>
<dbReference type="EMBL" id="JAPRAT010000042">
    <property type="protein sequence ID" value="MCZ0704542.1"/>
    <property type="molecule type" value="Genomic_DNA"/>
</dbReference>
<accession>A0A9J6RGH1</accession>
<gene>
    <name evidence="6" type="ORF">OWO01_15125</name>
</gene>
<organism evidence="6 7">
    <name type="scientific">Natronobacillus azotifigens</name>
    <dbReference type="NCBI Taxonomy" id="472978"/>
    <lineage>
        <taxon>Bacteria</taxon>
        <taxon>Bacillati</taxon>
        <taxon>Bacillota</taxon>
        <taxon>Bacilli</taxon>
        <taxon>Bacillales</taxon>
        <taxon>Bacillaceae</taxon>
        <taxon>Natronobacillus</taxon>
    </lineage>
</organism>
<dbReference type="Gene3D" id="3.60.21.10">
    <property type="match status" value="1"/>
</dbReference>
<dbReference type="AlphaFoldDB" id="A0A9J6RGH1"/>
<reference evidence="6" key="1">
    <citation type="submission" date="2022-11" db="EMBL/GenBank/DDBJ databases">
        <title>WGS of Natronobacillus azotifigens 24KS-1, an anaerobic diazotrophic haloalkaliphile from soda-rich habitats.</title>
        <authorList>
            <person name="Sorokin D.Y."/>
            <person name="Merkel A.Y."/>
        </authorList>
    </citation>
    <scope>NUCLEOTIDE SEQUENCE</scope>
    <source>
        <strain evidence="6">24KS-1</strain>
    </source>
</reference>
<evidence type="ECO:0000256" key="1">
    <source>
        <dbReference type="ARBA" id="ARBA00022723"/>
    </source>
</evidence>
<name>A0A9J6RGH1_9BACI</name>
<evidence type="ECO:0000313" key="7">
    <source>
        <dbReference type="Proteomes" id="UP001084197"/>
    </source>
</evidence>
<sequence>MQPFLIPRQYNQDTNTYKVLFLNDVHFSKSRTINGTRHYHTSPDLMRKTMDEYVPQLMPDSIFLLGDMCDWSDDWKRFKNIYNKNLSKAAQVIPIVGNHDFDVTSYDELLDIFDLHELRENGGSKFNQSFKVSANIRVITIDVNFDEEDKHTNKYWDMRMHTKSVGWLEDELTKSKEDIVLILSHHAPMDHLSNRFDRRQGDELKQVVDKVASKKPTMKMFWFFGHHHVTQIVCFDKWHDRCVGYLLPAMVEEEDGRFSFLEMKDNGEYKIKQYNISI</sequence>
<dbReference type="SUPFAM" id="SSF56300">
    <property type="entry name" value="Metallo-dependent phosphatases"/>
    <property type="match status" value="1"/>
</dbReference>
<dbReference type="RefSeq" id="WP_268781317.1">
    <property type="nucleotide sequence ID" value="NZ_JAPRAT010000042.1"/>
</dbReference>
<comment type="caution">
    <text evidence="6">The sequence shown here is derived from an EMBL/GenBank/DDBJ whole genome shotgun (WGS) entry which is preliminary data.</text>
</comment>
<proteinExistence type="inferred from homology"/>
<comment type="similarity">
    <text evidence="4">Belongs to the cyclic nucleotide phosphodiesterase class-III family.</text>
</comment>
<dbReference type="InterPro" id="IPR004843">
    <property type="entry name" value="Calcineurin-like_PHP"/>
</dbReference>
<dbReference type="GO" id="GO:0016787">
    <property type="term" value="F:hydrolase activity"/>
    <property type="evidence" value="ECO:0007669"/>
    <property type="project" value="UniProtKB-KW"/>
</dbReference>
<evidence type="ECO:0000313" key="6">
    <source>
        <dbReference type="EMBL" id="MCZ0704542.1"/>
    </source>
</evidence>
<evidence type="ECO:0000259" key="5">
    <source>
        <dbReference type="Pfam" id="PF00149"/>
    </source>
</evidence>